<dbReference type="Proteomes" id="UP000652761">
    <property type="component" value="Unassembled WGS sequence"/>
</dbReference>
<gene>
    <name evidence="2" type="ORF">Taro_054430</name>
</gene>
<feature type="domain" description="UspA" evidence="1">
    <location>
        <begin position="4"/>
        <end position="110"/>
    </location>
</feature>
<dbReference type="EMBL" id="NMUH01010965">
    <property type="protein sequence ID" value="MQM21391.1"/>
    <property type="molecule type" value="Genomic_DNA"/>
</dbReference>
<dbReference type="Pfam" id="PF00582">
    <property type="entry name" value="Usp"/>
    <property type="match status" value="1"/>
</dbReference>
<protein>
    <recommendedName>
        <fullName evidence="1">UspA domain-containing protein</fullName>
    </recommendedName>
</protein>
<dbReference type="PANTHER" id="PTHR47848:SF1">
    <property type="entry name" value="ADENINE NUCLEOTIDE ALPHA HYDROLASES-LIKE SUPERFAMILY PROTEIN"/>
    <property type="match status" value="1"/>
</dbReference>
<evidence type="ECO:0000313" key="2">
    <source>
        <dbReference type="EMBL" id="MQM21391.1"/>
    </source>
</evidence>
<dbReference type="SUPFAM" id="SSF52402">
    <property type="entry name" value="Adenine nucleotide alpha hydrolases-like"/>
    <property type="match status" value="1"/>
</dbReference>
<comment type="caution">
    <text evidence="2">The sequence shown here is derived from an EMBL/GenBank/DDBJ whole genome shotgun (WGS) entry which is preliminary data.</text>
</comment>
<keyword evidence="3" id="KW-1185">Reference proteome</keyword>
<organism evidence="2 3">
    <name type="scientific">Colocasia esculenta</name>
    <name type="common">Wild taro</name>
    <name type="synonym">Arum esculentum</name>
    <dbReference type="NCBI Taxonomy" id="4460"/>
    <lineage>
        <taxon>Eukaryota</taxon>
        <taxon>Viridiplantae</taxon>
        <taxon>Streptophyta</taxon>
        <taxon>Embryophyta</taxon>
        <taxon>Tracheophyta</taxon>
        <taxon>Spermatophyta</taxon>
        <taxon>Magnoliopsida</taxon>
        <taxon>Liliopsida</taxon>
        <taxon>Araceae</taxon>
        <taxon>Aroideae</taxon>
        <taxon>Colocasieae</taxon>
        <taxon>Colocasia</taxon>
    </lineage>
</organism>
<dbReference type="Gene3D" id="3.40.50.620">
    <property type="entry name" value="HUPs"/>
    <property type="match status" value="1"/>
</dbReference>
<accession>A0A843XQJ4</accession>
<sequence>MAGQRVVVVVEEADAARQALQWAVHNFLRYGDWITLLHVCPASRSRRKQRHLRLKGFQLALSFREICIGIPEAKVEIVVKEGEQAAAVVSLVNEIRASTLVLGLHEQSFLYK</sequence>
<proteinExistence type="predicted"/>
<dbReference type="InterPro" id="IPR014729">
    <property type="entry name" value="Rossmann-like_a/b/a_fold"/>
</dbReference>
<evidence type="ECO:0000259" key="1">
    <source>
        <dbReference type="Pfam" id="PF00582"/>
    </source>
</evidence>
<reference evidence="2" key="1">
    <citation type="submission" date="2017-07" db="EMBL/GenBank/DDBJ databases">
        <title>Taro Niue Genome Assembly and Annotation.</title>
        <authorList>
            <person name="Atibalentja N."/>
            <person name="Keating K."/>
            <person name="Fields C.J."/>
        </authorList>
    </citation>
    <scope>NUCLEOTIDE SEQUENCE</scope>
    <source>
        <strain evidence="2">Niue_2</strain>
        <tissue evidence="2">Leaf</tissue>
    </source>
</reference>
<dbReference type="InterPro" id="IPR006016">
    <property type="entry name" value="UspA"/>
</dbReference>
<dbReference type="PANTHER" id="PTHR47848">
    <property type="entry name" value="ADENINE NUCLEOTIDE ALPHA HYDROLASES-LIKE SUPERFAMILY PROTEIN"/>
    <property type="match status" value="1"/>
</dbReference>
<dbReference type="OrthoDB" id="1901889at2759"/>
<evidence type="ECO:0000313" key="3">
    <source>
        <dbReference type="Proteomes" id="UP000652761"/>
    </source>
</evidence>
<dbReference type="AlphaFoldDB" id="A0A843XQJ4"/>
<name>A0A843XQJ4_COLES</name>